<keyword evidence="1" id="KW-0812">Transmembrane</keyword>
<protein>
    <submittedName>
        <fullName evidence="2">Uncharacterized protein</fullName>
    </submittedName>
</protein>
<gene>
    <name evidence="2" type="ORF">HXO64_02325</name>
</gene>
<feature type="transmembrane region" description="Helical" evidence="1">
    <location>
        <begin position="6"/>
        <end position="23"/>
    </location>
</feature>
<evidence type="ECO:0000256" key="1">
    <source>
        <dbReference type="SAM" id="Phobius"/>
    </source>
</evidence>
<name>A0A930L6B5_9MICC</name>
<reference evidence="2" key="1">
    <citation type="submission" date="2020-04" db="EMBL/GenBank/DDBJ databases">
        <title>Deep metagenomics examines the oral microbiome during advanced dental caries in children, revealing novel taxa and co-occurrences with host molecules.</title>
        <authorList>
            <person name="Baker J.L."/>
            <person name="Morton J.T."/>
            <person name="Dinis M."/>
            <person name="Alvarez R."/>
            <person name="Tran N.C."/>
            <person name="Knight R."/>
            <person name="Edlund A."/>
        </authorList>
    </citation>
    <scope>NUCLEOTIDE SEQUENCE</scope>
    <source>
        <strain evidence="2">JCVI_44_bin.2</strain>
    </source>
</reference>
<organism evidence="2 3">
    <name type="scientific">Rothia mucilaginosa</name>
    <dbReference type="NCBI Taxonomy" id="43675"/>
    <lineage>
        <taxon>Bacteria</taxon>
        <taxon>Bacillati</taxon>
        <taxon>Actinomycetota</taxon>
        <taxon>Actinomycetes</taxon>
        <taxon>Micrococcales</taxon>
        <taxon>Micrococcaceae</taxon>
        <taxon>Rothia</taxon>
    </lineage>
</organism>
<evidence type="ECO:0000313" key="3">
    <source>
        <dbReference type="Proteomes" id="UP000756427"/>
    </source>
</evidence>
<feature type="transmembrane region" description="Helical" evidence="1">
    <location>
        <begin position="54"/>
        <end position="75"/>
    </location>
</feature>
<dbReference type="RefSeq" id="WP_303975247.1">
    <property type="nucleotide sequence ID" value="NZ_JABZXR010000006.1"/>
</dbReference>
<dbReference type="Proteomes" id="UP000756427">
    <property type="component" value="Unassembled WGS sequence"/>
</dbReference>
<feature type="transmembrane region" description="Helical" evidence="1">
    <location>
        <begin position="81"/>
        <end position="100"/>
    </location>
</feature>
<comment type="caution">
    <text evidence="2">The sequence shown here is derived from an EMBL/GenBank/DDBJ whole genome shotgun (WGS) entry which is preliminary data.</text>
</comment>
<evidence type="ECO:0000313" key="2">
    <source>
        <dbReference type="EMBL" id="MBF1663376.1"/>
    </source>
</evidence>
<keyword evidence="1" id="KW-1133">Transmembrane helix</keyword>
<dbReference type="AlphaFoldDB" id="A0A930L6B5"/>
<keyword evidence="1" id="KW-0472">Membrane</keyword>
<proteinExistence type="predicted"/>
<accession>A0A930L6B5</accession>
<sequence length="220" mass="24944">MIITYTMIAVWGVLSLGLMYKICRTAIVHEMSRRHDKKLRAENIHIIRGKLRNIILAGFVALIFPVAMFLTHLLGDMGFHLFYDIAAFCAMCMAICFFYGPVEDYTEISPEGIERGESFLDTVFYPLTAIDAVSYSQASDSDESDSVTFKTKSGKTITNFSPGDDGYYLLAMTRFKMENDRWPDMNNPEEAAQVKAWMNWSSTIPHIKDKEISGLAEVDM</sequence>
<dbReference type="EMBL" id="JABZXR010000006">
    <property type="protein sequence ID" value="MBF1663376.1"/>
    <property type="molecule type" value="Genomic_DNA"/>
</dbReference>